<evidence type="ECO:0000259" key="16">
    <source>
        <dbReference type="PROSITE" id="PS50885"/>
    </source>
</evidence>
<protein>
    <recommendedName>
        <fullName evidence="3">histidine kinase</fullName>
        <ecNumber evidence="3">2.7.13.3</ecNumber>
    </recommendedName>
</protein>
<feature type="domain" description="Histidine kinase" evidence="15">
    <location>
        <begin position="244"/>
        <end position="458"/>
    </location>
</feature>
<keyword evidence="13 14" id="KW-0472">Membrane</keyword>
<comment type="caution">
    <text evidence="17">The sequence shown here is derived from an EMBL/GenBank/DDBJ whole genome shotgun (WGS) entry which is preliminary data.</text>
</comment>
<keyword evidence="10 17" id="KW-0067">ATP-binding</keyword>
<dbReference type="InterPro" id="IPR050428">
    <property type="entry name" value="TCS_sensor_his_kinase"/>
</dbReference>
<comment type="subcellular location">
    <subcellularLocation>
        <location evidence="2">Cell membrane</location>
        <topology evidence="2">Multi-pass membrane protein</topology>
    </subcellularLocation>
</comment>
<dbReference type="InterPro" id="IPR003661">
    <property type="entry name" value="HisK_dim/P_dom"/>
</dbReference>
<dbReference type="Gene3D" id="1.10.287.130">
    <property type="match status" value="1"/>
</dbReference>
<dbReference type="PRINTS" id="PR00344">
    <property type="entry name" value="BCTRLSENSOR"/>
</dbReference>
<dbReference type="Proteomes" id="UP001292216">
    <property type="component" value="Unassembled WGS sequence"/>
</dbReference>
<keyword evidence="4" id="KW-1003">Cell membrane</keyword>
<dbReference type="Pfam" id="PF00672">
    <property type="entry name" value="HAMP"/>
    <property type="match status" value="1"/>
</dbReference>
<proteinExistence type="predicted"/>
<dbReference type="CDD" id="cd06225">
    <property type="entry name" value="HAMP"/>
    <property type="match status" value="1"/>
</dbReference>
<dbReference type="EC" id="2.7.13.3" evidence="3"/>
<sequence length="459" mass="51502">MPIRMRLTLWSTLIFGILLIGITSSIFFMHHASYYRDQDRLLTSVSLHIREELEKGLVEGTPLTEANFSFEEFSLNGVYVIVRDRTGKNIAKSANPYRAPDTPFTDFNKTQDRLLTYTDQENNRFRVMVTPIRYRQNIVGYIQAEVSLQQVDASLVRLGWSIFGVTFTGLLLAAIASWFMARKSLSGVEIISQTAQAITESQSFNQRVVYSGAKDELGHLAETFNEMLDSLEKAFVGQRRFISYASHELRAPLTAIRGNLDILQKNANIPSEEKADILSDVSKEAKRMSKLVGDLLSLARADAGHEIQKRIVDVSNILKELESRILSSNPKVEITFKYQPSVMTWGNEDLLKQLILILLENAIRYTPESGQITLSIFQDSDYCGVEIDDTGIGIEPDDIPHIFDRFYRSKPARMYTSEGTGLGLALAKSIVDIHDGSIKVTSSPGQGSLFKVCLPKIIT</sequence>
<dbReference type="PROSITE" id="PS50885">
    <property type="entry name" value="HAMP"/>
    <property type="match status" value="1"/>
</dbReference>
<dbReference type="SUPFAM" id="SSF158472">
    <property type="entry name" value="HAMP domain-like"/>
    <property type="match status" value="1"/>
</dbReference>
<dbReference type="RefSeq" id="WP_178020418.1">
    <property type="nucleotide sequence ID" value="NZ_CBCSKM010000018.1"/>
</dbReference>
<dbReference type="Gene3D" id="3.30.565.10">
    <property type="entry name" value="Histidine kinase-like ATPase, C-terminal domain"/>
    <property type="match status" value="1"/>
</dbReference>
<dbReference type="CDD" id="cd00082">
    <property type="entry name" value="HisKA"/>
    <property type="match status" value="1"/>
</dbReference>
<dbReference type="EMBL" id="JAYERP010000001">
    <property type="protein sequence ID" value="MEA3570687.1"/>
    <property type="molecule type" value="Genomic_DNA"/>
</dbReference>
<evidence type="ECO:0000256" key="14">
    <source>
        <dbReference type="SAM" id="Phobius"/>
    </source>
</evidence>
<evidence type="ECO:0000256" key="9">
    <source>
        <dbReference type="ARBA" id="ARBA00022777"/>
    </source>
</evidence>
<keyword evidence="6" id="KW-0808">Transferase</keyword>
<evidence type="ECO:0000256" key="12">
    <source>
        <dbReference type="ARBA" id="ARBA00023012"/>
    </source>
</evidence>
<keyword evidence="7 14" id="KW-0812">Transmembrane</keyword>
<keyword evidence="11 14" id="KW-1133">Transmembrane helix</keyword>
<organism evidence="17 18">
    <name type="scientific">Paenibacillus phoenicis</name>
    <dbReference type="NCBI Taxonomy" id="554117"/>
    <lineage>
        <taxon>Bacteria</taxon>
        <taxon>Bacillati</taxon>
        <taxon>Bacillota</taxon>
        <taxon>Bacilli</taxon>
        <taxon>Bacillales</taxon>
        <taxon>Paenibacillaceae</taxon>
        <taxon>Paenibacillus</taxon>
    </lineage>
</organism>
<dbReference type="InterPro" id="IPR004358">
    <property type="entry name" value="Sig_transdc_His_kin-like_C"/>
</dbReference>
<dbReference type="InterPro" id="IPR036097">
    <property type="entry name" value="HisK_dim/P_sf"/>
</dbReference>
<dbReference type="GO" id="GO:0005524">
    <property type="term" value="F:ATP binding"/>
    <property type="evidence" value="ECO:0007669"/>
    <property type="project" value="UniProtKB-KW"/>
</dbReference>
<dbReference type="SUPFAM" id="SSF55874">
    <property type="entry name" value="ATPase domain of HSP90 chaperone/DNA topoisomerase II/histidine kinase"/>
    <property type="match status" value="1"/>
</dbReference>
<dbReference type="InterPro" id="IPR036890">
    <property type="entry name" value="HATPase_C_sf"/>
</dbReference>
<evidence type="ECO:0000313" key="17">
    <source>
        <dbReference type="EMBL" id="MEA3570687.1"/>
    </source>
</evidence>
<dbReference type="SMART" id="SM00387">
    <property type="entry name" value="HATPase_c"/>
    <property type="match status" value="1"/>
</dbReference>
<evidence type="ECO:0000256" key="1">
    <source>
        <dbReference type="ARBA" id="ARBA00000085"/>
    </source>
</evidence>
<dbReference type="PANTHER" id="PTHR45436:SF5">
    <property type="entry name" value="SENSOR HISTIDINE KINASE TRCS"/>
    <property type="match status" value="1"/>
</dbReference>
<keyword evidence="5" id="KW-0597">Phosphoprotein</keyword>
<dbReference type="SMART" id="SM00304">
    <property type="entry name" value="HAMP"/>
    <property type="match status" value="1"/>
</dbReference>
<dbReference type="SUPFAM" id="SSF47384">
    <property type="entry name" value="Homodimeric domain of signal transducing histidine kinase"/>
    <property type="match status" value="1"/>
</dbReference>
<dbReference type="PROSITE" id="PS50109">
    <property type="entry name" value="HIS_KIN"/>
    <property type="match status" value="1"/>
</dbReference>
<evidence type="ECO:0000256" key="4">
    <source>
        <dbReference type="ARBA" id="ARBA00022475"/>
    </source>
</evidence>
<reference evidence="17 18" key="1">
    <citation type="submission" date="2023-12" db="EMBL/GenBank/DDBJ databases">
        <title>Whole genome sequencing of Paenibacillus phoenicis isolated from the Phoenix Mars Lander spacecraft assembly facility.</title>
        <authorList>
            <person name="Garcia A."/>
            <person name="Venkateswaran K."/>
        </authorList>
    </citation>
    <scope>NUCLEOTIDE SEQUENCE [LARGE SCALE GENOMIC DNA]</scope>
    <source>
        <strain evidence="17 18">3PO2SA</strain>
    </source>
</reference>
<dbReference type="CDD" id="cd00075">
    <property type="entry name" value="HATPase"/>
    <property type="match status" value="1"/>
</dbReference>
<dbReference type="InterPro" id="IPR003660">
    <property type="entry name" value="HAMP_dom"/>
</dbReference>
<evidence type="ECO:0000256" key="2">
    <source>
        <dbReference type="ARBA" id="ARBA00004651"/>
    </source>
</evidence>
<dbReference type="PANTHER" id="PTHR45436">
    <property type="entry name" value="SENSOR HISTIDINE KINASE YKOH"/>
    <property type="match status" value="1"/>
</dbReference>
<dbReference type="Gene3D" id="6.10.340.10">
    <property type="match status" value="1"/>
</dbReference>
<dbReference type="Pfam" id="PF00512">
    <property type="entry name" value="HisKA"/>
    <property type="match status" value="1"/>
</dbReference>
<dbReference type="SMART" id="SM00388">
    <property type="entry name" value="HisKA"/>
    <property type="match status" value="1"/>
</dbReference>
<keyword evidence="8" id="KW-0547">Nucleotide-binding</keyword>
<evidence type="ECO:0000256" key="5">
    <source>
        <dbReference type="ARBA" id="ARBA00022553"/>
    </source>
</evidence>
<evidence type="ECO:0000256" key="11">
    <source>
        <dbReference type="ARBA" id="ARBA00022989"/>
    </source>
</evidence>
<dbReference type="InterPro" id="IPR003594">
    <property type="entry name" value="HATPase_dom"/>
</dbReference>
<feature type="transmembrane region" description="Helical" evidence="14">
    <location>
        <begin position="7"/>
        <end position="29"/>
    </location>
</feature>
<dbReference type="InterPro" id="IPR005467">
    <property type="entry name" value="His_kinase_dom"/>
</dbReference>
<feature type="domain" description="HAMP" evidence="16">
    <location>
        <begin position="182"/>
        <end position="236"/>
    </location>
</feature>
<keyword evidence="9" id="KW-0418">Kinase</keyword>
<evidence type="ECO:0000313" key="18">
    <source>
        <dbReference type="Proteomes" id="UP001292216"/>
    </source>
</evidence>
<evidence type="ECO:0000256" key="13">
    <source>
        <dbReference type="ARBA" id="ARBA00023136"/>
    </source>
</evidence>
<evidence type="ECO:0000256" key="3">
    <source>
        <dbReference type="ARBA" id="ARBA00012438"/>
    </source>
</evidence>
<evidence type="ECO:0000256" key="6">
    <source>
        <dbReference type="ARBA" id="ARBA00022679"/>
    </source>
</evidence>
<keyword evidence="18" id="KW-1185">Reference proteome</keyword>
<keyword evidence="12" id="KW-0902">Two-component regulatory system</keyword>
<evidence type="ECO:0000256" key="8">
    <source>
        <dbReference type="ARBA" id="ARBA00022741"/>
    </source>
</evidence>
<evidence type="ECO:0000259" key="15">
    <source>
        <dbReference type="PROSITE" id="PS50109"/>
    </source>
</evidence>
<name>A0ABU5PLH3_9BACL</name>
<evidence type="ECO:0000256" key="7">
    <source>
        <dbReference type="ARBA" id="ARBA00022692"/>
    </source>
</evidence>
<feature type="transmembrane region" description="Helical" evidence="14">
    <location>
        <begin position="158"/>
        <end position="181"/>
    </location>
</feature>
<dbReference type="Pfam" id="PF02518">
    <property type="entry name" value="HATPase_c"/>
    <property type="match status" value="1"/>
</dbReference>
<evidence type="ECO:0000256" key="10">
    <source>
        <dbReference type="ARBA" id="ARBA00022840"/>
    </source>
</evidence>
<gene>
    <name evidence="17" type="ORF">U9M73_11820</name>
</gene>
<comment type="catalytic activity">
    <reaction evidence="1">
        <text>ATP + protein L-histidine = ADP + protein N-phospho-L-histidine.</text>
        <dbReference type="EC" id="2.7.13.3"/>
    </reaction>
</comment>
<accession>A0ABU5PLH3</accession>